<dbReference type="Pfam" id="PF03649">
    <property type="entry name" value="UPF0014"/>
    <property type="match status" value="1"/>
</dbReference>
<sequence>MDHHDGTTPTPPDNLGWPNVFGASIFVLLAAYISHALGTRLEMPLIISGVRCALQLTLMGLVLDDVLRVDNGYVITIITASIDDWDPIAEQWCNEYLVCWVHAE</sequence>
<organism evidence="2 3">
    <name type="scientific">Lichtheimia corymbifera JMRC:FSU:9682</name>
    <dbReference type="NCBI Taxonomy" id="1263082"/>
    <lineage>
        <taxon>Eukaryota</taxon>
        <taxon>Fungi</taxon>
        <taxon>Fungi incertae sedis</taxon>
        <taxon>Mucoromycota</taxon>
        <taxon>Mucoromycotina</taxon>
        <taxon>Mucoromycetes</taxon>
        <taxon>Mucorales</taxon>
        <taxon>Lichtheimiaceae</taxon>
        <taxon>Lichtheimia</taxon>
    </lineage>
</organism>
<comment type="caution">
    <text evidence="2">The sequence shown here is derived from an EMBL/GenBank/DDBJ whole genome shotgun (WGS) entry which is preliminary data.</text>
</comment>
<name>A0A068RZN0_9FUNG</name>
<evidence type="ECO:0000313" key="3">
    <source>
        <dbReference type="Proteomes" id="UP000027586"/>
    </source>
</evidence>
<feature type="transmembrane region" description="Helical" evidence="1">
    <location>
        <begin position="15"/>
        <end position="33"/>
    </location>
</feature>
<evidence type="ECO:0000256" key="1">
    <source>
        <dbReference type="SAM" id="Phobius"/>
    </source>
</evidence>
<keyword evidence="1" id="KW-1133">Transmembrane helix</keyword>
<proteinExistence type="predicted"/>
<dbReference type="AlphaFoldDB" id="A0A068RZN0"/>
<accession>A0A068RZN0</accession>
<protein>
    <submittedName>
        <fullName evidence="2">Upf0014-domain-containing protein</fullName>
    </submittedName>
</protein>
<keyword evidence="1" id="KW-0472">Membrane</keyword>
<dbReference type="Proteomes" id="UP000027586">
    <property type="component" value="Unassembled WGS sequence"/>
</dbReference>
<dbReference type="OrthoDB" id="432685at2759"/>
<dbReference type="VEuPathDB" id="FungiDB:LCOR_06703.1"/>
<dbReference type="EMBL" id="CBTN010000030">
    <property type="protein sequence ID" value="CDH55573.1"/>
    <property type="molecule type" value="Genomic_DNA"/>
</dbReference>
<keyword evidence="1" id="KW-0812">Transmembrane</keyword>
<dbReference type="InterPro" id="IPR005226">
    <property type="entry name" value="UPF0014_fam"/>
</dbReference>
<evidence type="ECO:0000313" key="2">
    <source>
        <dbReference type="EMBL" id="CDH55573.1"/>
    </source>
</evidence>
<reference evidence="2" key="1">
    <citation type="submission" date="2013-08" db="EMBL/GenBank/DDBJ databases">
        <title>Gene expansion shapes genome architecture in the human pathogen Lichtheimia corymbifera: an evolutionary genomics analysis in the ancient terrestrial Mucorales (Mucoromycotina).</title>
        <authorList>
            <person name="Schwartze V.U."/>
            <person name="Winter S."/>
            <person name="Shelest E."/>
            <person name="Marcet-Houben M."/>
            <person name="Horn F."/>
            <person name="Wehner S."/>
            <person name="Hoffmann K."/>
            <person name="Riege K."/>
            <person name="Sammeth M."/>
            <person name="Nowrousian M."/>
            <person name="Valiante V."/>
            <person name="Linde J."/>
            <person name="Jacobsen I.D."/>
            <person name="Marz M."/>
            <person name="Brakhage A.A."/>
            <person name="Gabaldon T."/>
            <person name="Bocker S."/>
            <person name="Voigt K."/>
        </authorList>
    </citation>
    <scope>NUCLEOTIDE SEQUENCE [LARGE SCALE GENOMIC DNA]</scope>
    <source>
        <strain evidence="2">FSU 9682</strain>
    </source>
</reference>
<keyword evidence="3" id="KW-1185">Reference proteome</keyword>
<gene>
    <name evidence="2" type="ORF">LCOR_06703.1</name>
</gene>